<dbReference type="GO" id="GO:0003677">
    <property type="term" value="F:DNA binding"/>
    <property type="evidence" value="ECO:0007669"/>
    <property type="project" value="InterPro"/>
</dbReference>
<accession>A0A9N8HYU5</accession>
<comment type="caution">
    <text evidence="2">The sequence shown here is derived from an EMBL/GenBank/DDBJ whole genome shotgun (WGS) entry which is preliminary data.</text>
</comment>
<dbReference type="InterPro" id="IPR011010">
    <property type="entry name" value="DNA_brk_join_enz"/>
</dbReference>
<sequence>MYAVHLSYGNTILCKSIKASTIEQYLIAVSSLIKGFTEEDFRKDDSSDRNLGSLLSGVLKDIKRYENMADRREPYDHKMHAMARRAASKFPHTSVVCTLVDGFEQGMCAGYRLTEWAQPAGRTCVSRPHLNGRSAPECRTRAIVPVDVRAVSVDGQRLVGLAIIMLSLCNVLKMYIKFRTQKNGNHGEEKLFERNPTPGGFCFVSSTYRSLVRFAQIQLMYPGISPSVTPLSIYWDPKGKVPKLVDATSIEKFMRRLASTVYNLHPVHDSKDIAKWSSHSLRVGACVVLHVMGFSDRDIQWILRWKSMTFITYFRNVALLSRRQNAAFDRLQALPWL</sequence>
<organism evidence="2 3">
    <name type="scientific">Seminavis robusta</name>
    <dbReference type="NCBI Taxonomy" id="568900"/>
    <lineage>
        <taxon>Eukaryota</taxon>
        <taxon>Sar</taxon>
        <taxon>Stramenopiles</taxon>
        <taxon>Ochrophyta</taxon>
        <taxon>Bacillariophyta</taxon>
        <taxon>Bacillariophyceae</taxon>
        <taxon>Bacillariophycidae</taxon>
        <taxon>Naviculales</taxon>
        <taxon>Naviculaceae</taxon>
        <taxon>Seminavis</taxon>
    </lineage>
</organism>
<dbReference type="SUPFAM" id="SSF56349">
    <property type="entry name" value="DNA breaking-rejoining enzymes"/>
    <property type="match status" value="1"/>
</dbReference>
<dbReference type="InterPro" id="IPR013762">
    <property type="entry name" value="Integrase-like_cat_sf"/>
</dbReference>
<keyword evidence="1" id="KW-0233">DNA recombination</keyword>
<protein>
    <submittedName>
        <fullName evidence="2">Uncharacterized protein</fullName>
    </submittedName>
</protein>
<dbReference type="OrthoDB" id="101778at2759"/>
<dbReference type="AlphaFoldDB" id="A0A9N8HYU5"/>
<reference evidence="2" key="1">
    <citation type="submission" date="2020-06" db="EMBL/GenBank/DDBJ databases">
        <authorList>
            <consortium name="Plant Systems Biology data submission"/>
        </authorList>
    </citation>
    <scope>NUCLEOTIDE SEQUENCE</scope>
    <source>
        <strain evidence="2">D6</strain>
    </source>
</reference>
<dbReference type="GO" id="GO:0006310">
    <property type="term" value="P:DNA recombination"/>
    <property type="evidence" value="ECO:0007669"/>
    <property type="project" value="UniProtKB-KW"/>
</dbReference>
<dbReference type="Proteomes" id="UP001153069">
    <property type="component" value="Unassembled WGS sequence"/>
</dbReference>
<keyword evidence="3" id="KW-1185">Reference proteome</keyword>
<evidence type="ECO:0000313" key="3">
    <source>
        <dbReference type="Proteomes" id="UP001153069"/>
    </source>
</evidence>
<dbReference type="EMBL" id="CAICTM010003058">
    <property type="protein sequence ID" value="CAB9530816.1"/>
    <property type="molecule type" value="Genomic_DNA"/>
</dbReference>
<name>A0A9N8HYU5_9STRA</name>
<evidence type="ECO:0000256" key="1">
    <source>
        <dbReference type="ARBA" id="ARBA00023172"/>
    </source>
</evidence>
<dbReference type="GO" id="GO:0015074">
    <property type="term" value="P:DNA integration"/>
    <property type="evidence" value="ECO:0007669"/>
    <property type="project" value="InterPro"/>
</dbReference>
<dbReference type="Gene3D" id="1.10.443.10">
    <property type="entry name" value="Intergrase catalytic core"/>
    <property type="match status" value="1"/>
</dbReference>
<proteinExistence type="predicted"/>
<evidence type="ECO:0000313" key="2">
    <source>
        <dbReference type="EMBL" id="CAB9530816.1"/>
    </source>
</evidence>
<gene>
    <name evidence="2" type="ORF">SEMRO_3060_G342970.1</name>
</gene>